<reference evidence="3 4" key="1">
    <citation type="submission" date="2018-09" db="EMBL/GenBank/DDBJ databases">
        <title>Genomic Encyclopedia of Archaeal and Bacterial Type Strains, Phase II (KMG-II): from individual species to whole genera.</title>
        <authorList>
            <person name="Goeker M."/>
        </authorList>
    </citation>
    <scope>NUCLEOTIDE SEQUENCE [LARGE SCALE GENOMIC DNA]</scope>
    <source>
        <strain evidence="3 4">DSM 13151</strain>
    </source>
</reference>
<comment type="caution">
    <text evidence="3">The sequence shown here is derived from an EMBL/GenBank/DDBJ whole genome shotgun (WGS) entry which is preliminary data.</text>
</comment>
<keyword evidence="4" id="KW-1185">Reference proteome</keyword>
<dbReference type="InterPro" id="IPR013766">
    <property type="entry name" value="Thioredoxin_domain"/>
</dbReference>
<dbReference type="Proteomes" id="UP000283805">
    <property type="component" value="Unassembled WGS sequence"/>
</dbReference>
<dbReference type="InterPro" id="IPR050553">
    <property type="entry name" value="Thioredoxin_ResA/DsbE_sf"/>
</dbReference>
<organism evidence="3 4">
    <name type="scientific">Halopiger aswanensis</name>
    <dbReference type="NCBI Taxonomy" id="148449"/>
    <lineage>
        <taxon>Archaea</taxon>
        <taxon>Methanobacteriati</taxon>
        <taxon>Methanobacteriota</taxon>
        <taxon>Stenosarchaea group</taxon>
        <taxon>Halobacteria</taxon>
        <taxon>Halobacteriales</taxon>
        <taxon>Natrialbaceae</taxon>
        <taxon>Halopiger</taxon>
    </lineage>
</organism>
<evidence type="ECO:0000259" key="2">
    <source>
        <dbReference type="PROSITE" id="PS51352"/>
    </source>
</evidence>
<gene>
    <name evidence="3" type="ORF">ATJ93_0309</name>
</gene>
<feature type="compositionally biased region" description="Acidic residues" evidence="1">
    <location>
        <begin position="33"/>
        <end position="53"/>
    </location>
</feature>
<feature type="domain" description="Thioredoxin" evidence="2">
    <location>
        <begin position="40"/>
        <end position="183"/>
    </location>
</feature>
<feature type="region of interest" description="Disordered" evidence="1">
    <location>
        <begin position="32"/>
        <end position="60"/>
    </location>
</feature>
<dbReference type="PANTHER" id="PTHR42852:SF17">
    <property type="entry name" value="THIOREDOXIN-LIKE PROTEIN HI_1115"/>
    <property type="match status" value="1"/>
</dbReference>
<dbReference type="PANTHER" id="PTHR42852">
    <property type="entry name" value="THIOL:DISULFIDE INTERCHANGE PROTEIN DSBE"/>
    <property type="match status" value="1"/>
</dbReference>
<protein>
    <submittedName>
        <fullName evidence="3">Thiol-disulfide isomerase/thioredoxin</fullName>
    </submittedName>
</protein>
<proteinExistence type="predicted"/>
<keyword evidence="3" id="KW-0413">Isomerase</keyword>
<dbReference type="PROSITE" id="PS51352">
    <property type="entry name" value="THIOREDOXIN_2"/>
    <property type="match status" value="1"/>
</dbReference>
<dbReference type="InterPro" id="IPR013740">
    <property type="entry name" value="Redoxin"/>
</dbReference>
<dbReference type="AlphaFoldDB" id="A0A3R7HZ63"/>
<name>A0A3R7HZ63_9EURY</name>
<evidence type="ECO:0000313" key="3">
    <source>
        <dbReference type="EMBL" id="RKD97323.1"/>
    </source>
</evidence>
<dbReference type="Gene3D" id="3.40.30.10">
    <property type="entry name" value="Glutaredoxin"/>
    <property type="match status" value="1"/>
</dbReference>
<evidence type="ECO:0000313" key="4">
    <source>
        <dbReference type="Proteomes" id="UP000283805"/>
    </source>
</evidence>
<accession>A0A3R7HZ63</accession>
<dbReference type="CDD" id="cd02966">
    <property type="entry name" value="TlpA_like_family"/>
    <property type="match status" value="1"/>
</dbReference>
<dbReference type="EMBL" id="RAPO01000001">
    <property type="protein sequence ID" value="RKD97323.1"/>
    <property type="molecule type" value="Genomic_DNA"/>
</dbReference>
<dbReference type="GO" id="GO:0016491">
    <property type="term" value="F:oxidoreductase activity"/>
    <property type="evidence" value="ECO:0007669"/>
    <property type="project" value="InterPro"/>
</dbReference>
<dbReference type="GO" id="GO:0016853">
    <property type="term" value="F:isomerase activity"/>
    <property type="evidence" value="ECO:0007669"/>
    <property type="project" value="UniProtKB-KW"/>
</dbReference>
<evidence type="ECO:0000256" key="1">
    <source>
        <dbReference type="SAM" id="MobiDB-lite"/>
    </source>
</evidence>
<dbReference type="RefSeq" id="WP_120242876.1">
    <property type="nucleotide sequence ID" value="NZ_RAPO01000001.1"/>
</dbReference>
<dbReference type="SUPFAM" id="SSF52833">
    <property type="entry name" value="Thioredoxin-like"/>
    <property type="match status" value="1"/>
</dbReference>
<dbReference type="InterPro" id="IPR036249">
    <property type="entry name" value="Thioredoxin-like_sf"/>
</dbReference>
<dbReference type="Pfam" id="PF08534">
    <property type="entry name" value="Redoxin"/>
    <property type="match status" value="1"/>
</dbReference>
<sequence length="191" mass="20104">MHRRDLLTGLGSAGVLAGAGAVAVYGLPSVDELTGEAESDDEEEPADPLELETIDAPGSEPGEMLVPEPGRPTFIDLFATWCSPCEKQMPALADAHERVADTDVQFVSVTNEGISHDELAAWWEEHDGSWPIAVDPAAELSARYLESGYPTAVTIDASGRVLWADDGVKSADELVGKIEAAIDASEEGGDG</sequence>
<dbReference type="OrthoDB" id="115386at2157"/>